<keyword evidence="4" id="KW-1185">Reference proteome</keyword>
<feature type="region of interest" description="Disordered" evidence="2">
    <location>
        <begin position="947"/>
        <end position="1003"/>
    </location>
</feature>
<feature type="compositionally biased region" description="Low complexity" evidence="2">
    <location>
        <begin position="300"/>
        <end position="311"/>
    </location>
</feature>
<dbReference type="OMA" id="ISWEQDR"/>
<dbReference type="Proteomes" id="UP000038009">
    <property type="component" value="Unassembled WGS sequence"/>
</dbReference>
<evidence type="ECO:0000313" key="3">
    <source>
        <dbReference type="EMBL" id="KPI85127.1"/>
    </source>
</evidence>
<protein>
    <submittedName>
        <fullName evidence="3">Uncharacterized protein</fullName>
    </submittedName>
</protein>
<name>A0A0N0P4R6_LEPSE</name>
<dbReference type="AlphaFoldDB" id="A0A0N0P4R6"/>
<feature type="compositionally biased region" description="Basic residues" evidence="2">
    <location>
        <begin position="312"/>
        <end position="329"/>
    </location>
</feature>
<feature type="compositionally biased region" description="Polar residues" evidence="2">
    <location>
        <begin position="971"/>
        <end position="982"/>
    </location>
</feature>
<evidence type="ECO:0000256" key="1">
    <source>
        <dbReference type="SAM" id="Coils"/>
    </source>
</evidence>
<dbReference type="OrthoDB" id="267776at2759"/>
<feature type="coiled-coil region" evidence="1">
    <location>
        <begin position="123"/>
        <end position="150"/>
    </location>
</feature>
<feature type="compositionally biased region" description="Basic and acidic residues" evidence="2">
    <location>
        <begin position="395"/>
        <end position="404"/>
    </location>
</feature>
<feature type="compositionally biased region" description="Polar residues" evidence="2">
    <location>
        <begin position="62"/>
        <end position="78"/>
    </location>
</feature>
<feature type="compositionally biased region" description="Basic and acidic residues" evidence="2">
    <location>
        <begin position="449"/>
        <end position="471"/>
    </location>
</feature>
<feature type="compositionally biased region" description="Polar residues" evidence="2">
    <location>
        <begin position="353"/>
        <end position="369"/>
    </location>
</feature>
<evidence type="ECO:0000256" key="2">
    <source>
        <dbReference type="SAM" id="MobiDB-lite"/>
    </source>
</evidence>
<organism evidence="3 4">
    <name type="scientific">Leptomonas seymouri</name>
    <dbReference type="NCBI Taxonomy" id="5684"/>
    <lineage>
        <taxon>Eukaryota</taxon>
        <taxon>Discoba</taxon>
        <taxon>Euglenozoa</taxon>
        <taxon>Kinetoplastea</taxon>
        <taxon>Metakinetoplastina</taxon>
        <taxon>Trypanosomatida</taxon>
        <taxon>Trypanosomatidae</taxon>
        <taxon>Leishmaniinae</taxon>
        <taxon>Leptomonas</taxon>
    </lineage>
</organism>
<sequence>MLPQSAPAQWRTDGRSVPLYATSQVLPSSVPSPPALFQASPLHAAPPGSPGSTVASLGLAPMQSTQRGGPGPSTQLNYSAASTYRASPAPLLVRSSMAASSGPLTHSATSASVPASRIGVRDVAELVRQLAESRYTARQLQQRMHQLEASAVADSITDKTKDTNASIGSSSGAVVSEEPIRAAQGQASNGDSHPQPPLHASATPQPVDSAETQQRRPRGAHGPRRRSAGHAHQRHSSKTRAPSWESFDADNGDALFSSSDAVSLSSALTSTSSFLPTSGPSSKEGSVADAYRTQARRRASASSSTDSSASSKRQRKPKRERRNQRRRAHAPQVANNDEHHRRAKLHLKRDTKSASSANAEGCSNSAQVRSSRHGKRQFSRHLAYHRPSRTASMRNTRDRAEKATQEFCDEASANPRESKRHHWWHDAQRREHRTLSAHRRHRPHSQRHPPQEHDTTSLAERRKREQEAKELKHARKWQRRYYDLMSKYADETARRDAELADIHDLIEYMSWEHDLDRHLHRTRTPTAVITDVHEGADAAADISKEGVKRHKTPAKRATEGAPPQRGARASMPKAAISAGEDTKDREGAPGVHDSSRPPSHLYCQDNFRHPLHAGVSAPPSNAADPARHTEPNNAPATEEEHDVGSSEAYRGRDAVLKSERGYNTLTVVSQTPATAEYVWVLRSEAEAWRLSGPELLQRQSEPSPACAGSVGASAQETSQAESVAPDGTPSFASMPPPLPPRPRQYSSHCHTERATYQPVDLVAGFDGSATARTWGEEYAKESVNEGAKGGFRREVYRGDEAAPLPNVGSTPTRSLSQHQRATASTNTSPPTHAMPSADLPMHSFTGSSGPSRSSAAAQQFHLYAPSPEQSASAFRAKDHRQPPAASAAAMHAPYFASEKLHRTPSPRPPLFVGLPDYRHADRCWYSPMRWSTVEAAVPPSSSPLAHEYFQQQQSSPPPPRPAWCAPDANTPVLTQVSGQQPTPLVPPSTPHGQEAAPTASSLSSAAAAELLVAREQLERDIRRHDQLLAAIGKLQKTASEHAAR</sequence>
<proteinExistence type="predicted"/>
<reference evidence="3 4" key="1">
    <citation type="journal article" date="2015" name="PLoS Pathog.">
        <title>Leptomonas seymouri: Adaptations to the Dixenous Life Cycle Analyzed by Genome Sequencing, Transcriptome Profiling and Co-infection with Leishmania donovani.</title>
        <authorList>
            <person name="Kraeva N."/>
            <person name="Butenko A."/>
            <person name="Hlavacova J."/>
            <person name="Kostygov A."/>
            <person name="Myskova J."/>
            <person name="Grybchuk D."/>
            <person name="Lestinova T."/>
            <person name="Votypka J."/>
            <person name="Volf P."/>
            <person name="Opperdoes F."/>
            <person name="Flegontov P."/>
            <person name="Lukes J."/>
            <person name="Yurchenko V."/>
        </authorList>
    </citation>
    <scope>NUCLEOTIDE SEQUENCE [LARGE SCALE GENOMIC DNA]</scope>
    <source>
        <strain evidence="3 4">ATCC 30220</strain>
    </source>
</reference>
<keyword evidence="1" id="KW-0175">Coiled coil</keyword>
<feature type="region of interest" description="Disordered" evidence="2">
    <location>
        <begin position="796"/>
        <end position="886"/>
    </location>
</feature>
<feature type="region of interest" description="Disordered" evidence="2">
    <location>
        <begin position="270"/>
        <end position="471"/>
    </location>
</feature>
<dbReference type="EMBL" id="LJSK01000207">
    <property type="protein sequence ID" value="KPI85127.1"/>
    <property type="molecule type" value="Genomic_DNA"/>
</dbReference>
<accession>A0A0N0P4R6</accession>
<feature type="compositionally biased region" description="Polar residues" evidence="2">
    <location>
        <begin position="202"/>
        <end position="212"/>
    </location>
</feature>
<feature type="region of interest" description="Disordered" evidence="2">
    <location>
        <begin position="182"/>
        <end position="246"/>
    </location>
</feature>
<feature type="region of interest" description="Disordered" evidence="2">
    <location>
        <begin position="30"/>
        <end position="78"/>
    </location>
</feature>
<feature type="compositionally biased region" description="Polar residues" evidence="2">
    <location>
        <begin position="712"/>
        <end position="721"/>
    </location>
</feature>
<gene>
    <name evidence="3" type="ORF">ABL78_5820</name>
</gene>
<feature type="compositionally biased region" description="Polar residues" evidence="2">
    <location>
        <begin position="807"/>
        <end position="830"/>
    </location>
</feature>
<feature type="compositionally biased region" description="Low complexity" evidence="2">
    <location>
        <begin position="994"/>
        <end position="1003"/>
    </location>
</feature>
<evidence type="ECO:0000313" key="4">
    <source>
        <dbReference type="Proteomes" id="UP000038009"/>
    </source>
</evidence>
<feature type="compositionally biased region" description="Low complexity" evidence="2">
    <location>
        <begin position="843"/>
        <end position="857"/>
    </location>
</feature>
<feature type="compositionally biased region" description="Basic residues" evidence="2">
    <location>
        <begin position="430"/>
        <end position="447"/>
    </location>
</feature>
<comment type="caution">
    <text evidence="3">The sequence shown here is derived from an EMBL/GenBank/DDBJ whole genome shotgun (WGS) entry which is preliminary data.</text>
</comment>
<feature type="region of interest" description="Disordered" evidence="2">
    <location>
        <begin position="539"/>
        <end position="649"/>
    </location>
</feature>
<feature type="compositionally biased region" description="Basic residues" evidence="2">
    <location>
        <begin position="215"/>
        <end position="238"/>
    </location>
</feature>
<feature type="compositionally biased region" description="Low complexity" evidence="2">
    <location>
        <begin position="270"/>
        <end position="282"/>
    </location>
</feature>
<dbReference type="VEuPathDB" id="TriTrypDB:Lsey_0207_0100"/>
<feature type="region of interest" description="Disordered" evidence="2">
    <location>
        <begin position="699"/>
        <end position="750"/>
    </location>
</feature>
<feature type="compositionally biased region" description="Basic residues" evidence="2">
    <location>
        <begin position="370"/>
        <end position="388"/>
    </location>
</feature>